<dbReference type="Gene3D" id="3.90.1750.20">
    <property type="entry name" value="Putative Large Serine Recombinase, Chain B, Domain 2"/>
    <property type="match status" value="1"/>
</dbReference>
<dbReference type="InParanoid" id="D6TES1"/>
<dbReference type="eggNOG" id="COG1961">
    <property type="taxonomic scope" value="Bacteria"/>
</dbReference>
<feature type="region of interest" description="Disordered" evidence="2">
    <location>
        <begin position="688"/>
        <end position="712"/>
    </location>
</feature>
<evidence type="ECO:0000259" key="4">
    <source>
        <dbReference type="PROSITE" id="PS51737"/>
    </source>
</evidence>
<keyword evidence="1" id="KW-0175">Coiled coil</keyword>
<dbReference type="SMART" id="SM00857">
    <property type="entry name" value="Resolvase"/>
    <property type="match status" value="1"/>
</dbReference>
<name>D6TES1_KTERA</name>
<protein>
    <submittedName>
        <fullName evidence="5">Resolvase domain protein</fullName>
    </submittedName>
</protein>
<feature type="domain" description="Recombinase" evidence="4">
    <location>
        <begin position="173"/>
        <end position="322"/>
    </location>
</feature>
<accession>D6TES1</accession>
<dbReference type="Proteomes" id="UP000004508">
    <property type="component" value="Unassembled WGS sequence"/>
</dbReference>
<dbReference type="SUPFAM" id="SSF53041">
    <property type="entry name" value="Resolvase-like"/>
    <property type="match status" value="1"/>
</dbReference>
<dbReference type="PROSITE" id="PS51737">
    <property type="entry name" value="RECOMBINASE_DNA_BIND"/>
    <property type="match status" value="1"/>
</dbReference>
<dbReference type="PROSITE" id="PS51736">
    <property type="entry name" value="RECOMBINASES_3"/>
    <property type="match status" value="1"/>
</dbReference>
<dbReference type="EMBL" id="ADVG01000001">
    <property type="protein sequence ID" value="EFH88520.1"/>
    <property type="molecule type" value="Genomic_DNA"/>
</dbReference>
<feature type="coiled-coil region" evidence="1">
    <location>
        <begin position="430"/>
        <end position="480"/>
    </location>
</feature>
<dbReference type="CDD" id="cd00338">
    <property type="entry name" value="Ser_Recombinase"/>
    <property type="match status" value="1"/>
</dbReference>
<dbReference type="OrthoDB" id="165235at2"/>
<dbReference type="AlphaFoldDB" id="D6TES1"/>
<dbReference type="PANTHER" id="PTHR30461">
    <property type="entry name" value="DNA-INVERTASE FROM LAMBDOID PROPHAGE"/>
    <property type="match status" value="1"/>
</dbReference>
<dbReference type="InterPro" id="IPR036162">
    <property type="entry name" value="Resolvase-like_N_sf"/>
</dbReference>
<organism evidence="5 6">
    <name type="scientific">Ktedonobacter racemifer DSM 44963</name>
    <dbReference type="NCBI Taxonomy" id="485913"/>
    <lineage>
        <taxon>Bacteria</taxon>
        <taxon>Bacillati</taxon>
        <taxon>Chloroflexota</taxon>
        <taxon>Ktedonobacteria</taxon>
        <taxon>Ktedonobacterales</taxon>
        <taxon>Ktedonobacteraceae</taxon>
        <taxon>Ktedonobacter</taxon>
    </lineage>
</organism>
<dbReference type="InterPro" id="IPR050639">
    <property type="entry name" value="SSR_resolvase"/>
</dbReference>
<dbReference type="GO" id="GO:0000150">
    <property type="term" value="F:DNA strand exchange activity"/>
    <property type="evidence" value="ECO:0007669"/>
    <property type="project" value="InterPro"/>
</dbReference>
<dbReference type="Pfam" id="PF07508">
    <property type="entry name" value="Recombinase"/>
    <property type="match status" value="1"/>
</dbReference>
<dbReference type="InterPro" id="IPR025827">
    <property type="entry name" value="Zn_ribbon_recom_dom"/>
</dbReference>
<dbReference type="InterPro" id="IPR038109">
    <property type="entry name" value="DNA_bind_recomb_sf"/>
</dbReference>
<evidence type="ECO:0000313" key="5">
    <source>
        <dbReference type="EMBL" id="EFH88520.1"/>
    </source>
</evidence>
<feature type="compositionally biased region" description="Low complexity" evidence="2">
    <location>
        <begin position="690"/>
        <end position="703"/>
    </location>
</feature>
<dbReference type="STRING" id="485913.Krac_9994"/>
<reference evidence="5 6" key="1">
    <citation type="journal article" date="2011" name="Stand. Genomic Sci.">
        <title>Non-contiguous finished genome sequence and contextual data of the filamentous soil bacterium Ktedonobacter racemifer type strain (SOSP1-21).</title>
        <authorList>
            <person name="Chang Y.J."/>
            <person name="Land M."/>
            <person name="Hauser L."/>
            <person name="Chertkov O."/>
            <person name="Del Rio T.G."/>
            <person name="Nolan M."/>
            <person name="Copeland A."/>
            <person name="Tice H."/>
            <person name="Cheng J.F."/>
            <person name="Lucas S."/>
            <person name="Han C."/>
            <person name="Goodwin L."/>
            <person name="Pitluck S."/>
            <person name="Ivanova N."/>
            <person name="Ovchinikova G."/>
            <person name="Pati A."/>
            <person name="Chen A."/>
            <person name="Palaniappan K."/>
            <person name="Mavromatis K."/>
            <person name="Liolios K."/>
            <person name="Brettin T."/>
            <person name="Fiebig A."/>
            <person name="Rohde M."/>
            <person name="Abt B."/>
            <person name="Goker M."/>
            <person name="Detter J.C."/>
            <person name="Woyke T."/>
            <person name="Bristow J."/>
            <person name="Eisen J.A."/>
            <person name="Markowitz V."/>
            <person name="Hugenholtz P."/>
            <person name="Kyrpides N.C."/>
            <person name="Klenk H.P."/>
            <person name="Lapidus A."/>
        </authorList>
    </citation>
    <scope>NUCLEOTIDE SEQUENCE [LARGE SCALE GENOMIC DNA]</scope>
    <source>
        <strain evidence="6">DSM 44963</strain>
    </source>
</reference>
<keyword evidence="6" id="KW-1185">Reference proteome</keyword>
<gene>
    <name evidence="5" type="ORF">Krac_9994</name>
</gene>
<dbReference type="Gene3D" id="3.40.50.1390">
    <property type="entry name" value="Resolvase, N-terminal catalytic domain"/>
    <property type="match status" value="1"/>
</dbReference>
<proteinExistence type="predicted"/>
<feature type="domain" description="Resolvase/invertase-type recombinase catalytic" evidence="3">
    <location>
        <begin position="17"/>
        <end position="164"/>
    </location>
</feature>
<evidence type="ECO:0000256" key="1">
    <source>
        <dbReference type="SAM" id="Coils"/>
    </source>
</evidence>
<evidence type="ECO:0000313" key="6">
    <source>
        <dbReference type="Proteomes" id="UP000004508"/>
    </source>
</evidence>
<dbReference type="RefSeq" id="WP_007904574.1">
    <property type="nucleotide sequence ID" value="NZ_ADVG01000001.1"/>
</dbReference>
<evidence type="ECO:0000256" key="2">
    <source>
        <dbReference type="SAM" id="MobiDB-lite"/>
    </source>
</evidence>
<dbReference type="Pfam" id="PF13408">
    <property type="entry name" value="Zn_ribbon_recom"/>
    <property type="match status" value="1"/>
</dbReference>
<dbReference type="InterPro" id="IPR006119">
    <property type="entry name" value="Resolv_N"/>
</dbReference>
<dbReference type="PANTHER" id="PTHR30461:SF23">
    <property type="entry name" value="DNA RECOMBINASE-RELATED"/>
    <property type="match status" value="1"/>
</dbReference>
<dbReference type="Pfam" id="PF00239">
    <property type="entry name" value="Resolvase"/>
    <property type="match status" value="1"/>
</dbReference>
<evidence type="ECO:0000259" key="3">
    <source>
        <dbReference type="PROSITE" id="PS51736"/>
    </source>
</evidence>
<sequence>MSVQDQQAIQEFVKRKRAIIYCRVNSERQKQDGESLEYQEERCRQWAEANNIQVIVVLAEAKSGYIHYSYRGKLTLARQMIRDHVADMIIVWDLRRFSRNFVHSAMIFQEIESYGGEVISVSENIDNSLTGKLIRSVLAWCAESEREKINEYANRHWQKRHELELPMATSTPPYGWQWGDKTKTFYGLNIEEAAVRRSLFEMFVELDMSIRQIGHKLTIDGIRTPREARKEPLNGDKKLAALENGKPKLIPWTTGTISQYLRDVANLGTLVICKQKRVLLENGKTKHIVHPDQKVIPGAMPAIVSPELFERAQRKLATNRETKSQRPRDPESFLLVGHVYCAICGYRMRPAWDKKLPVYRCTKHISIYDANPHQCEPHIQRIRTSLLDPAVWQDCCHLFERLEPIQATIEAEIKNSINNLLEDTTGREQIAALKLAIEHASQEHAKQQNEYLRSLIAQDIQAKLEQLERFEAECKAANGIAALTATYQQRVLEFIEFVNVMRGRYHEATFQEKRNVLNVLGVKVHVHPDVKGTPPLPPVETDQEWLSISEASELTGIHRNSLMLHVHNGDLKSQKMATSHFIFHRDEITRYLKEKKQKVVDLSQYEDEWFTMHRLVAVLRVTTWRILNEAISQGEVEFSTKDIMRTYIHRDELNRFLQESPIKLRSLVEDVSDRIKITYSPLFVGTGVQTSKDASKSSTSSTTPVLRSWSCA</sequence>
<comment type="caution">
    <text evidence="5">The sequence shown here is derived from an EMBL/GenBank/DDBJ whole genome shotgun (WGS) entry which is preliminary data.</text>
</comment>
<dbReference type="GO" id="GO:0003677">
    <property type="term" value="F:DNA binding"/>
    <property type="evidence" value="ECO:0007669"/>
    <property type="project" value="InterPro"/>
</dbReference>
<dbReference type="InterPro" id="IPR011109">
    <property type="entry name" value="DNA_bind_recombinase_dom"/>
</dbReference>